<protein>
    <submittedName>
        <fullName evidence="2">Uncharacterized protein</fullName>
    </submittedName>
</protein>
<feature type="compositionally biased region" description="Low complexity" evidence="1">
    <location>
        <begin position="131"/>
        <end position="145"/>
    </location>
</feature>
<dbReference type="AlphaFoldDB" id="A0AAV7NG96"/>
<evidence type="ECO:0000313" key="2">
    <source>
        <dbReference type="EMBL" id="KAJ1113373.1"/>
    </source>
</evidence>
<comment type="caution">
    <text evidence="2">The sequence shown here is derived from an EMBL/GenBank/DDBJ whole genome shotgun (WGS) entry which is preliminary data.</text>
</comment>
<evidence type="ECO:0000313" key="3">
    <source>
        <dbReference type="Proteomes" id="UP001066276"/>
    </source>
</evidence>
<dbReference type="Proteomes" id="UP001066276">
    <property type="component" value="Chromosome 8"/>
</dbReference>
<organism evidence="2 3">
    <name type="scientific">Pleurodeles waltl</name>
    <name type="common">Iberian ribbed newt</name>
    <dbReference type="NCBI Taxonomy" id="8319"/>
    <lineage>
        <taxon>Eukaryota</taxon>
        <taxon>Metazoa</taxon>
        <taxon>Chordata</taxon>
        <taxon>Craniata</taxon>
        <taxon>Vertebrata</taxon>
        <taxon>Euteleostomi</taxon>
        <taxon>Amphibia</taxon>
        <taxon>Batrachia</taxon>
        <taxon>Caudata</taxon>
        <taxon>Salamandroidea</taxon>
        <taxon>Salamandridae</taxon>
        <taxon>Pleurodelinae</taxon>
        <taxon>Pleurodeles</taxon>
    </lineage>
</organism>
<keyword evidence="3" id="KW-1185">Reference proteome</keyword>
<dbReference type="EMBL" id="JANPWB010000012">
    <property type="protein sequence ID" value="KAJ1113373.1"/>
    <property type="molecule type" value="Genomic_DNA"/>
</dbReference>
<proteinExistence type="predicted"/>
<reference evidence="2" key="1">
    <citation type="journal article" date="2022" name="bioRxiv">
        <title>Sequencing and chromosome-scale assembly of the giantPleurodeles waltlgenome.</title>
        <authorList>
            <person name="Brown T."/>
            <person name="Elewa A."/>
            <person name="Iarovenko S."/>
            <person name="Subramanian E."/>
            <person name="Araus A.J."/>
            <person name="Petzold A."/>
            <person name="Susuki M."/>
            <person name="Suzuki K.-i.T."/>
            <person name="Hayashi T."/>
            <person name="Toyoda A."/>
            <person name="Oliveira C."/>
            <person name="Osipova E."/>
            <person name="Leigh N.D."/>
            <person name="Simon A."/>
            <person name="Yun M.H."/>
        </authorList>
    </citation>
    <scope>NUCLEOTIDE SEQUENCE</scope>
    <source>
        <strain evidence="2">20211129_DDA</strain>
        <tissue evidence="2">Liver</tissue>
    </source>
</reference>
<evidence type="ECO:0000256" key="1">
    <source>
        <dbReference type="SAM" id="MobiDB-lite"/>
    </source>
</evidence>
<name>A0AAV7NG96_PLEWA</name>
<gene>
    <name evidence="2" type="ORF">NDU88_001619</name>
</gene>
<sequence length="145" mass="15444">MKAVGPGADQSIVRSIRCIGTPVSSPLVRCVASTRVHAISPINASSAVWEVWGQRVDQAEESRAEPWWGRSNHEITGPAQDRAQMITSEPREASCMFINPHVPAVTSIRGCVRPDPISRAAEVPSAGPRATTLPPSSSQPTPSKA</sequence>
<accession>A0AAV7NG96</accession>
<feature type="region of interest" description="Disordered" evidence="1">
    <location>
        <begin position="118"/>
        <end position="145"/>
    </location>
</feature>